<keyword evidence="1" id="KW-0175">Coiled coil</keyword>
<dbReference type="EMBL" id="CAJVPY010023427">
    <property type="protein sequence ID" value="CAG8785025.1"/>
    <property type="molecule type" value="Genomic_DNA"/>
</dbReference>
<gene>
    <name evidence="2" type="ORF">DERYTH_LOCUS20216</name>
</gene>
<keyword evidence="3" id="KW-1185">Reference proteome</keyword>
<feature type="coiled-coil region" evidence="1">
    <location>
        <begin position="44"/>
        <end position="71"/>
    </location>
</feature>
<sequence>TIRLKSDDICGGICNMKGEILSQYIQNKVNDFVNSGLFKHYSSAAAFQDEIKKLKTKNKKLAKALESSNNKLRSSRMKIVRAEKTKKKNISKIQSITQKSKKVTPTKFVKLATDISNVGTVSLLAAAECTNKTISFFTGETSGKGLSTGTLSRWNKEVSA</sequence>
<feature type="non-terminal residue" evidence="2">
    <location>
        <position position="1"/>
    </location>
</feature>
<evidence type="ECO:0000313" key="3">
    <source>
        <dbReference type="Proteomes" id="UP000789405"/>
    </source>
</evidence>
<reference evidence="2" key="1">
    <citation type="submission" date="2021-06" db="EMBL/GenBank/DDBJ databases">
        <authorList>
            <person name="Kallberg Y."/>
            <person name="Tangrot J."/>
            <person name="Rosling A."/>
        </authorList>
    </citation>
    <scope>NUCLEOTIDE SEQUENCE</scope>
    <source>
        <strain evidence="2">MA453B</strain>
    </source>
</reference>
<dbReference type="Proteomes" id="UP000789405">
    <property type="component" value="Unassembled WGS sequence"/>
</dbReference>
<comment type="caution">
    <text evidence="2">The sequence shown here is derived from an EMBL/GenBank/DDBJ whole genome shotgun (WGS) entry which is preliminary data.</text>
</comment>
<accession>A0A9N9P3L5</accession>
<dbReference type="OrthoDB" id="2439652at2759"/>
<protein>
    <submittedName>
        <fullName evidence="2">24753_t:CDS:1</fullName>
    </submittedName>
</protein>
<dbReference type="AlphaFoldDB" id="A0A9N9P3L5"/>
<proteinExistence type="predicted"/>
<evidence type="ECO:0000256" key="1">
    <source>
        <dbReference type="SAM" id="Coils"/>
    </source>
</evidence>
<name>A0A9N9P3L5_9GLOM</name>
<evidence type="ECO:0000313" key="2">
    <source>
        <dbReference type="EMBL" id="CAG8785025.1"/>
    </source>
</evidence>
<feature type="non-terminal residue" evidence="2">
    <location>
        <position position="160"/>
    </location>
</feature>
<organism evidence="2 3">
    <name type="scientific">Dentiscutata erythropus</name>
    <dbReference type="NCBI Taxonomy" id="1348616"/>
    <lineage>
        <taxon>Eukaryota</taxon>
        <taxon>Fungi</taxon>
        <taxon>Fungi incertae sedis</taxon>
        <taxon>Mucoromycota</taxon>
        <taxon>Glomeromycotina</taxon>
        <taxon>Glomeromycetes</taxon>
        <taxon>Diversisporales</taxon>
        <taxon>Gigasporaceae</taxon>
        <taxon>Dentiscutata</taxon>
    </lineage>
</organism>